<dbReference type="GO" id="GO:0030288">
    <property type="term" value="C:outer membrane-bounded periplasmic space"/>
    <property type="evidence" value="ECO:0007669"/>
    <property type="project" value="TreeGrafter"/>
</dbReference>
<sequence precursor="true">MNNKRTKFFAAVLMLFSGTAMALSTDSEQPIYIDSDSQNLDMNTNTVIFTGNVYLRQGSIRLNADKVVVTRPTGEEGVEVIDAYGKPATFEQTMDDGKKINGEAFDLRYETGKSFLTMKRNAVLIQEGGNQVEGQKITYNIDKQLLVAESDDSSRVTTVLQPQSKQEKN</sequence>
<dbReference type="GO" id="GO:0043165">
    <property type="term" value="P:Gram-negative-bacterium-type cell outer membrane assembly"/>
    <property type="evidence" value="ECO:0007669"/>
    <property type="project" value="UniProtKB-UniRule"/>
</dbReference>
<dbReference type="Gene3D" id="2.60.450.10">
    <property type="entry name" value="Lipopolysaccharide (LPS) transport protein A like domain"/>
    <property type="match status" value="1"/>
</dbReference>
<dbReference type="InterPro" id="IPR005653">
    <property type="entry name" value="OstA-like_N"/>
</dbReference>
<dbReference type="GO" id="GO:0009279">
    <property type="term" value="C:cell outer membrane"/>
    <property type="evidence" value="ECO:0007669"/>
    <property type="project" value="TreeGrafter"/>
</dbReference>
<keyword evidence="7" id="KW-1185">Reference proteome</keyword>
<comment type="function">
    <text evidence="4">Involved in the assembly of lipopolysaccharide (LPS). Required for the translocation of LPS from the inner membrane to the outer membrane. May form a bridge between the inner membrane and the outer membrane, via interactions with LptC and LptD, thereby facilitating LPS transfer across the periplasm.</text>
</comment>
<evidence type="ECO:0000313" key="6">
    <source>
        <dbReference type="EMBL" id="CZF78364.1"/>
    </source>
</evidence>
<dbReference type="GO" id="GO:0017089">
    <property type="term" value="F:glycolipid transfer activity"/>
    <property type="evidence" value="ECO:0007669"/>
    <property type="project" value="TreeGrafter"/>
</dbReference>
<proteinExistence type="inferred from homology"/>
<reference evidence="7" key="1">
    <citation type="submission" date="2016-02" db="EMBL/GenBank/DDBJ databases">
        <authorList>
            <person name="Rodrigo-Torres Lidia"/>
            <person name="Arahal R.David."/>
        </authorList>
    </citation>
    <scope>NUCLEOTIDE SEQUENCE [LARGE SCALE GENOMIC DNA]</scope>
    <source>
        <strain evidence="7">CECT 8713</strain>
    </source>
</reference>
<dbReference type="RefSeq" id="WP_062705486.1">
    <property type="nucleotide sequence ID" value="NZ_CAWRCI010000003.1"/>
</dbReference>
<protein>
    <recommendedName>
        <fullName evidence="4">Lipopolysaccharide export system protein LptA</fullName>
    </recommendedName>
</protein>
<dbReference type="InterPro" id="IPR052037">
    <property type="entry name" value="LPS_export_LptA"/>
</dbReference>
<evidence type="ECO:0000259" key="5">
    <source>
        <dbReference type="Pfam" id="PF03968"/>
    </source>
</evidence>
<dbReference type="HAMAP" id="MF_01914">
    <property type="entry name" value="LPS_assembly_LptA"/>
    <property type="match status" value="1"/>
</dbReference>
<dbReference type="PANTHER" id="PTHR36504:SF1">
    <property type="entry name" value="LIPOPOLYSACCHARIDE EXPORT SYSTEM PROTEIN LPTA"/>
    <property type="match status" value="1"/>
</dbReference>
<dbReference type="EMBL" id="FIZY01000003">
    <property type="protein sequence ID" value="CZF78364.1"/>
    <property type="molecule type" value="Genomic_DNA"/>
</dbReference>
<dbReference type="GO" id="GO:0015920">
    <property type="term" value="P:lipopolysaccharide transport"/>
    <property type="evidence" value="ECO:0007669"/>
    <property type="project" value="UniProtKB-UniRule"/>
</dbReference>
<keyword evidence="1 4" id="KW-0813">Transport</keyword>
<comment type="subcellular location">
    <subcellularLocation>
        <location evidence="4">Periplasm</location>
    </subcellularLocation>
</comment>
<keyword evidence="3 4" id="KW-0574">Periplasm</keyword>
<evidence type="ECO:0000256" key="2">
    <source>
        <dbReference type="ARBA" id="ARBA00022729"/>
    </source>
</evidence>
<dbReference type="NCBIfam" id="TIGR03002">
    <property type="entry name" value="outer_YhbN_LptA"/>
    <property type="match status" value="1"/>
</dbReference>
<evidence type="ECO:0000313" key="7">
    <source>
        <dbReference type="Proteomes" id="UP000073601"/>
    </source>
</evidence>
<keyword evidence="2 4" id="KW-0732">Signal</keyword>
<accession>A0A128EW12</accession>
<name>A0A128EW12_9GAMM</name>
<feature type="domain" description="Organic solvent tolerance-like N-terminal" evidence="5">
    <location>
        <begin position="32"/>
        <end position="144"/>
    </location>
</feature>
<comment type="subunit">
    <text evidence="4">Component of the lipopolysaccharide transport and assembly complex.</text>
</comment>
<dbReference type="PANTHER" id="PTHR36504">
    <property type="entry name" value="LIPOPOLYSACCHARIDE EXPORT SYSTEM PROTEIN LPTA"/>
    <property type="match status" value="1"/>
</dbReference>
<dbReference type="OrthoDB" id="5295619at2"/>
<dbReference type="Pfam" id="PF03968">
    <property type="entry name" value="LptD_N"/>
    <property type="match status" value="1"/>
</dbReference>
<dbReference type="Proteomes" id="UP000073601">
    <property type="component" value="Unassembled WGS sequence"/>
</dbReference>
<comment type="similarity">
    <text evidence="4">Belongs to the LptA family.</text>
</comment>
<dbReference type="AlphaFoldDB" id="A0A128EW12"/>
<feature type="signal peptide" evidence="4">
    <location>
        <begin position="1"/>
        <end position="22"/>
    </location>
</feature>
<evidence type="ECO:0000256" key="3">
    <source>
        <dbReference type="ARBA" id="ARBA00022764"/>
    </source>
</evidence>
<organism evidence="6 7">
    <name type="scientific">Grimontia marina</name>
    <dbReference type="NCBI Taxonomy" id="646534"/>
    <lineage>
        <taxon>Bacteria</taxon>
        <taxon>Pseudomonadati</taxon>
        <taxon>Pseudomonadota</taxon>
        <taxon>Gammaproteobacteria</taxon>
        <taxon>Vibrionales</taxon>
        <taxon>Vibrionaceae</taxon>
        <taxon>Grimontia</taxon>
    </lineage>
</organism>
<feature type="chain" id="PRO_5008999267" description="Lipopolysaccharide export system protein LptA" evidence="4">
    <location>
        <begin position="23"/>
        <end position="169"/>
    </location>
</feature>
<dbReference type="InterPro" id="IPR014340">
    <property type="entry name" value="LptA"/>
</dbReference>
<gene>
    <name evidence="4 6" type="primary">lptA</name>
    <name evidence="6" type="ORF">GMA8713_00542</name>
</gene>
<dbReference type="GO" id="GO:0001530">
    <property type="term" value="F:lipopolysaccharide binding"/>
    <property type="evidence" value="ECO:0007669"/>
    <property type="project" value="InterPro"/>
</dbReference>
<evidence type="ECO:0000256" key="1">
    <source>
        <dbReference type="ARBA" id="ARBA00022448"/>
    </source>
</evidence>
<evidence type="ECO:0000256" key="4">
    <source>
        <dbReference type="HAMAP-Rule" id="MF_01914"/>
    </source>
</evidence>